<organism evidence="6 7">
    <name type="scientific">Pseudonocardia oroxyli</name>
    <dbReference type="NCBI Taxonomy" id="366584"/>
    <lineage>
        <taxon>Bacteria</taxon>
        <taxon>Bacillati</taxon>
        <taxon>Actinomycetota</taxon>
        <taxon>Actinomycetes</taxon>
        <taxon>Pseudonocardiales</taxon>
        <taxon>Pseudonocardiaceae</taxon>
        <taxon>Pseudonocardia</taxon>
    </lineage>
</organism>
<dbReference type="InterPro" id="IPR009057">
    <property type="entry name" value="Homeodomain-like_sf"/>
</dbReference>
<gene>
    <name evidence="6" type="ORF">SAMN05216377_107198</name>
</gene>
<dbReference type="EMBL" id="FNBE01000007">
    <property type="protein sequence ID" value="SDF88285.1"/>
    <property type="molecule type" value="Genomic_DNA"/>
</dbReference>
<dbReference type="RefSeq" id="WP_176921307.1">
    <property type="nucleotide sequence ID" value="NZ_FNBE01000007.1"/>
</dbReference>
<reference evidence="6 7" key="1">
    <citation type="submission" date="2016-10" db="EMBL/GenBank/DDBJ databases">
        <authorList>
            <person name="de Groot N.N."/>
        </authorList>
    </citation>
    <scope>NUCLEOTIDE SEQUENCE [LARGE SCALE GENOMIC DNA]</scope>
    <source>
        <strain evidence="6 7">CGMCC 4.3143</strain>
    </source>
</reference>
<dbReference type="Pfam" id="PF00440">
    <property type="entry name" value="TetR_N"/>
    <property type="match status" value="1"/>
</dbReference>
<feature type="domain" description="HTH tetR-type" evidence="5">
    <location>
        <begin position="5"/>
        <end position="65"/>
    </location>
</feature>
<dbReference type="GO" id="GO:0003700">
    <property type="term" value="F:DNA-binding transcription factor activity"/>
    <property type="evidence" value="ECO:0007669"/>
    <property type="project" value="TreeGrafter"/>
</dbReference>
<dbReference type="InterPro" id="IPR001647">
    <property type="entry name" value="HTH_TetR"/>
</dbReference>
<accession>A0A1G7PPZ4</accession>
<dbReference type="SUPFAM" id="SSF48498">
    <property type="entry name" value="Tetracyclin repressor-like, C-terminal domain"/>
    <property type="match status" value="1"/>
</dbReference>
<keyword evidence="3" id="KW-0804">Transcription</keyword>
<dbReference type="PANTHER" id="PTHR30055">
    <property type="entry name" value="HTH-TYPE TRANSCRIPTIONAL REGULATOR RUTR"/>
    <property type="match status" value="1"/>
</dbReference>
<evidence type="ECO:0000313" key="7">
    <source>
        <dbReference type="Proteomes" id="UP000198967"/>
    </source>
</evidence>
<dbReference type="Gene3D" id="1.10.357.10">
    <property type="entry name" value="Tetracycline Repressor, domain 2"/>
    <property type="match status" value="1"/>
</dbReference>
<dbReference type="PROSITE" id="PS50977">
    <property type="entry name" value="HTH_TETR_2"/>
    <property type="match status" value="1"/>
</dbReference>
<keyword evidence="7" id="KW-1185">Reference proteome</keyword>
<dbReference type="InterPro" id="IPR050109">
    <property type="entry name" value="HTH-type_TetR-like_transc_reg"/>
</dbReference>
<dbReference type="PRINTS" id="PR00455">
    <property type="entry name" value="HTHTETR"/>
</dbReference>
<dbReference type="STRING" id="366584.SAMN05216377_107198"/>
<dbReference type="AlphaFoldDB" id="A0A1G7PPZ4"/>
<evidence type="ECO:0000256" key="4">
    <source>
        <dbReference type="PROSITE-ProRule" id="PRU00335"/>
    </source>
</evidence>
<evidence type="ECO:0000313" key="6">
    <source>
        <dbReference type="EMBL" id="SDF88285.1"/>
    </source>
</evidence>
<dbReference type="PANTHER" id="PTHR30055:SF220">
    <property type="entry name" value="TETR-FAMILY REGULATORY PROTEIN"/>
    <property type="match status" value="1"/>
</dbReference>
<keyword evidence="2 4" id="KW-0238">DNA-binding</keyword>
<dbReference type="Proteomes" id="UP000198967">
    <property type="component" value="Unassembled WGS sequence"/>
</dbReference>
<dbReference type="Pfam" id="PF13305">
    <property type="entry name" value="TetR_C_33"/>
    <property type="match status" value="1"/>
</dbReference>
<feature type="DNA-binding region" description="H-T-H motif" evidence="4">
    <location>
        <begin position="28"/>
        <end position="47"/>
    </location>
</feature>
<evidence type="ECO:0000256" key="2">
    <source>
        <dbReference type="ARBA" id="ARBA00023125"/>
    </source>
</evidence>
<dbReference type="SUPFAM" id="SSF46689">
    <property type="entry name" value="Homeodomain-like"/>
    <property type="match status" value="1"/>
</dbReference>
<protein>
    <submittedName>
        <fullName evidence="6">Transcriptional regulator, TetR family</fullName>
    </submittedName>
</protein>
<dbReference type="GO" id="GO:0000976">
    <property type="term" value="F:transcription cis-regulatory region binding"/>
    <property type="evidence" value="ECO:0007669"/>
    <property type="project" value="TreeGrafter"/>
</dbReference>
<proteinExistence type="predicted"/>
<dbReference type="InterPro" id="IPR036271">
    <property type="entry name" value="Tet_transcr_reg_TetR-rel_C_sf"/>
</dbReference>
<name>A0A1G7PPZ4_PSEOR</name>
<evidence type="ECO:0000259" key="5">
    <source>
        <dbReference type="PROSITE" id="PS50977"/>
    </source>
</evidence>
<evidence type="ECO:0000256" key="1">
    <source>
        <dbReference type="ARBA" id="ARBA00023015"/>
    </source>
</evidence>
<sequence length="188" mass="20702">MSAPGDVRTATLDAAAHLLATEGPRGFTVRGVAAAAGGSTIAVYHYFSDKQGLIDAVYVEGHRRLRSAQEAQRFSDDPERDVRAACLAYREIALAYPDYFLVMFGHGLDRFTTDVRATGRDNYGGFIEVMRRWNARAPLRVDPESAAYTLWSAGHGMVMLELTDNGPHEDRSAQYDTLIDTLMRGLTA</sequence>
<evidence type="ECO:0000256" key="3">
    <source>
        <dbReference type="ARBA" id="ARBA00023163"/>
    </source>
</evidence>
<keyword evidence="1" id="KW-0805">Transcription regulation</keyword>
<dbReference type="InterPro" id="IPR025996">
    <property type="entry name" value="MT1864/Rv1816-like_C"/>
</dbReference>